<gene>
    <name evidence="2" type="ORF">P3W85_04680</name>
</gene>
<dbReference type="SUPFAM" id="SSF53067">
    <property type="entry name" value="Actin-like ATPase domain"/>
    <property type="match status" value="1"/>
</dbReference>
<dbReference type="InterPro" id="IPR002821">
    <property type="entry name" value="Hydantoinase_A"/>
</dbReference>
<dbReference type="InterPro" id="IPR043129">
    <property type="entry name" value="ATPase_NBD"/>
</dbReference>
<feature type="non-terminal residue" evidence="2">
    <location>
        <position position="326"/>
    </location>
</feature>
<proteinExistence type="predicted"/>
<organism evidence="2 3">
    <name type="scientific">Cupriavidus basilensis</name>
    <dbReference type="NCBI Taxonomy" id="68895"/>
    <lineage>
        <taxon>Bacteria</taxon>
        <taxon>Pseudomonadati</taxon>
        <taxon>Pseudomonadota</taxon>
        <taxon>Betaproteobacteria</taxon>
        <taxon>Burkholderiales</taxon>
        <taxon>Burkholderiaceae</taxon>
        <taxon>Cupriavidus</taxon>
    </lineage>
</organism>
<dbReference type="InterPro" id="IPR002756">
    <property type="entry name" value="MfnF"/>
</dbReference>
<keyword evidence="3" id="KW-1185">Reference proteome</keyword>
<evidence type="ECO:0000313" key="2">
    <source>
        <dbReference type="EMBL" id="MDF3832249.1"/>
    </source>
</evidence>
<sequence length="326" mass="34948">MGAEHVVYGWDLGGANIKAARLEDGVVRDIAQWACPLWQGLHLLDDVLAHARARWPDCADAAHAVTMTGEMADLFAHREAGVAALADVMWRAFGERAVFFAGAAGWRTRRQVAADWRHIASANWVATASMAAARIGHGLLVDIGTTTSDLIPIVDGAVAAHGRDDAGRLASGELVYLGVARTPLCALARRIAFKGDSYNVMNELFATTADVYRITGELPDAHDPHPPADGGAKTPEATRQRLARMIGLDARDAAPAEWLEVARGWRQAQIAELGDNLLRVMDRSGLPADAPLIGAGCGHFLVRDLAGRLGRPYRAFEEIVGVAPVY</sequence>
<evidence type="ECO:0000259" key="1">
    <source>
        <dbReference type="Pfam" id="PF01968"/>
    </source>
</evidence>
<feature type="domain" description="Hydantoinase A/oxoprolinase" evidence="1">
    <location>
        <begin position="63"/>
        <end position="310"/>
    </location>
</feature>
<dbReference type="Gene3D" id="3.30.420.190">
    <property type="entry name" value="conserved archaeal protein q6m145"/>
    <property type="match status" value="1"/>
</dbReference>
<evidence type="ECO:0000313" key="3">
    <source>
        <dbReference type="Proteomes" id="UP001216674"/>
    </source>
</evidence>
<dbReference type="EMBL" id="JARJLM010000082">
    <property type="protein sequence ID" value="MDF3832249.1"/>
    <property type="molecule type" value="Genomic_DNA"/>
</dbReference>
<dbReference type="Gene3D" id="3.30.420.40">
    <property type="match status" value="1"/>
</dbReference>
<reference evidence="2 3" key="1">
    <citation type="submission" date="2023-03" db="EMBL/GenBank/DDBJ databases">
        <title>Draft assemblies of triclosan tolerant bacteria isolated from returned activated sludge.</title>
        <authorList>
            <person name="Van Hamelsveld S."/>
        </authorList>
    </citation>
    <scope>NUCLEOTIDE SEQUENCE [LARGE SCALE GENOMIC DNA]</scope>
    <source>
        <strain evidence="2 3">GW210010_S58</strain>
    </source>
</reference>
<dbReference type="RefSeq" id="WP_276263903.1">
    <property type="nucleotide sequence ID" value="NZ_JARJLM010000082.1"/>
</dbReference>
<dbReference type="Pfam" id="PF01968">
    <property type="entry name" value="Hydantoinase_A"/>
    <property type="match status" value="1"/>
</dbReference>
<dbReference type="NCBIfam" id="TIGR03123">
    <property type="entry name" value="one_C_unchar_1"/>
    <property type="match status" value="1"/>
</dbReference>
<dbReference type="Proteomes" id="UP001216674">
    <property type="component" value="Unassembled WGS sequence"/>
</dbReference>
<comment type="caution">
    <text evidence="2">The sequence shown here is derived from an EMBL/GenBank/DDBJ whole genome shotgun (WGS) entry which is preliminary data.</text>
</comment>
<protein>
    <submittedName>
        <fullName evidence="2">Hydantoinase/oxoprolinase family protein</fullName>
    </submittedName>
</protein>
<accession>A0ABT6AI23</accession>
<name>A0ABT6AI23_9BURK</name>